<keyword evidence="3" id="KW-1185">Reference proteome</keyword>
<dbReference type="EMBL" id="JAVFWL010000002">
    <property type="protein sequence ID" value="KAK6736831.1"/>
    <property type="molecule type" value="Genomic_DNA"/>
</dbReference>
<sequence>MEELLAPARPVRRSTGVKVNFGHLVMKRVAYGGLSTYRFFVHTWSLAVELQYYLIAPVLMGIASCCEQNTRRILFFCLAAFSIVFQLLSPPKLRIFYAKTKCSAVSNKSNIGGRILINW</sequence>
<keyword evidence="1" id="KW-1133">Transmembrane helix</keyword>
<dbReference type="InterPro" id="IPR050879">
    <property type="entry name" value="Acyltransferase_3"/>
</dbReference>
<evidence type="ECO:0000256" key="1">
    <source>
        <dbReference type="SAM" id="Phobius"/>
    </source>
</evidence>
<accession>A0ABR1CG39</accession>
<keyword evidence="1" id="KW-0472">Membrane</keyword>
<reference evidence="2 3" key="1">
    <citation type="submission" date="2023-08" db="EMBL/GenBank/DDBJ databases">
        <title>A Necator americanus chromosomal reference genome.</title>
        <authorList>
            <person name="Ilik V."/>
            <person name="Petrzelkova K.J."/>
            <person name="Pardy F."/>
            <person name="Fuh T."/>
            <person name="Niatou-Singa F.S."/>
            <person name="Gouil Q."/>
            <person name="Baker L."/>
            <person name="Ritchie M.E."/>
            <person name="Jex A.R."/>
            <person name="Gazzola D."/>
            <person name="Li H."/>
            <person name="Toshio Fujiwara R."/>
            <person name="Zhan B."/>
            <person name="Aroian R.V."/>
            <person name="Pafco B."/>
            <person name="Schwarz E.M."/>
        </authorList>
    </citation>
    <scope>NUCLEOTIDE SEQUENCE [LARGE SCALE GENOMIC DNA]</scope>
    <source>
        <strain evidence="2 3">Aroian</strain>
        <tissue evidence="2">Whole animal</tissue>
    </source>
</reference>
<proteinExistence type="predicted"/>
<dbReference type="PANTHER" id="PTHR23028:SF53">
    <property type="entry name" value="ACYL_TRANSF_3 DOMAIN-CONTAINING PROTEIN"/>
    <property type="match status" value="1"/>
</dbReference>
<feature type="transmembrane region" description="Helical" evidence="1">
    <location>
        <begin position="50"/>
        <end position="66"/>
    </location>
</feature>
<organism evidence="2 3">
    <name type="scientific">Necator americanus</name>
    <name type="common">Human hookworm</name>
    <dbReference type="NCBI Taxonomy" id="51031"/>
    <lineage>
        <taxon>Eukaryota</taxon>
        <taxon>Metazoa</taxon>
        <taxon>Ecdysozoa</taxon>
        <taxon>Nematoda</taxon>
        <taxon>Chromadorea</taxon>
        <taxon>Rhabditida</taxon>
        <taxon>Rhabditina</taxon>
        <taxon>Rhabditomorpha</taxon>
        <taxon>Strongyloidea</taxon>
        <taxon>Ancylostomatidae</taxon>
        <taxon>Bunostominae</taxon>
        <taxon>Necator</taxon>
    </lineage>
</organism>
<comment type="caution">
    <text evidence="2">The sequence shown here is derived from an EMBL/GenBank/DDBJ whole genome shotgun (WGS) entry which is preliminary data.</text>
</comment>
<name>A0ABR1CG39_NECAM</name>
<keyword evidence="1" id="KW-0812">Transmembrane</keyword>
<feature type="transmembrane region" description="Helical" evidence="1">
    <location>
        <begin position="73"/>
        <end position="89"/>
    </location>
</feature>
<gene>
    <name evidence="2" type="primary">Necator_chrII.g7286</name>
    <name evidence="2" type="ORF">RB195_019493</name>
</gene>
<evidence type="ECO:0000313" key="2">
    <source>
        <dbReference type="EMBL" id="KAK6736831.1"/>
    </source>
</evidence>
<protein>
    <submittedName>
        <fullName evidence="2">Uncharacterized protein</fullName>
    </submittedName>
</protein>
<dbReference type="PANTHER" id="PTHR23028">
    <property type="entry name" value="ACETYLTRANSFERASE"/>
    <property type="match status" value="1"/>
</dbReference>
<dbReference type="Proteomes" id="UP001303046">
    <property type="component" value="Unassembled WGS sequence"/>
</dbReference>
<evidence type="ECO:0000313" key="3">
    <source>
        <dbReference type="Proteomes" id="UP001303046"/>
    </source>
</evidence>